<dbReference type="InterPro" id="IPR013024">
    <property type="entry name" value="GGCT-like"/>
</dbReference>
<dbReference type="InterPro" id="IPR009288">
    <property type="entry name" value="AIG2-like_dom"/>
</dbReference>
<proteinExistence type="predicted"/>
<dbReference type="Pfam" id="PF06094">
    <property type="entry name" value="GGACT"/>
    <property type="match status" value="1"/>
</dbReference>
<dbReference type="InterPro" id="IPR036568">
    <property type="entry name" value="GGCT-like_sf"/>
</dbReference>
<sequence>MTRLRLLLLTLVGLPLAVAGWLWLALLSPFTYDPPDDLPAIADGRHEVFVYGTLRSGLVRWVVTGRIGESTPAVLEDFRREGLDLVEAPGARVEGEVIDVSAEELARLDRYERLGLRYERVTVELVDGREVWVYRRLLEEAPSGARLWPDLAAFYNGRLFIAGTKESA</sequence>
<dbReference type="Gene3D" id="3.10.490.10">
    <property type="entry name" value="Gamma-glutamyl cyclotransferase-like"/>
    <property type="match status" value="1"/>
</dbReference>
<feature type="domain" description="Gamma-glutamylcyclotransferase AIG2-like" evidence="1">
    <location>
        <begin position="48"/>
        <end position="136"/>
    </location>
</feature>
<accession>A0ABS9RSL6</accession>
<gene>
    <name evidence="2" type="ORF">MKP05_06775</name>
</gene>
<keyword evidence="3" id="KW-1185">Reference proteome</keyword>
<dbReference type="RefSeq" id="WP_240567620.1">
    <property type="nucleotide sequence ID" value="NZ_JAKVPY010000006.1"/>
</dbReference>
<reference evidence="2 3" key="1">
    <citation type="submission" date="2022-02" db="EMBL/GenBank/DDBJ databases">
        <title>Halomonas fukangensis sp. nov., a halophilic bacterium isolated from a bulk soil of Kalidium foliatum at Fukang.</title>
        <authorList>
            <person name="Huang Y."/>
        </authorList>
    </citation>
    <scope>NUCLEOTIDE SEQUENCE [LARGE SCALE GENOMIC DNA]</scope>
    <source>
        <strain evidence="2 3">EGI 63088</strain>
    </source>
</reference>
<protein>
    <submittedName>
        <fullName evidence="2">Gamma-glutamylcyclotransferase</fullName>
    </submittedName>
</protein>
<comment type="caution">
    <text evidence="2">The sequence shown here is derived from an EMBL/GenBank/DDBJ whole genome shotgun (WGS) entry which is preliminary data.</text>
</comment>
<dbReference type="Proteomes" id="UP001202117">
    <property type="component" value="Unassembled WGS sequence"/>
</dbReference>
<dbReference type="CDD" id="cd06661">
    <property type="entry name" value="GGCT_like"/>
    <property type="match status" value="1"/>
</dbReference>
<dbReference type="SUPFAM" id="SSF110857">
    <property type="entry name" value="Gamma-glutamyl cyclotransferase-like"/>
    <property type="match status" value="1"/>
</dbReference>
<evidence type="ECO:0000313" key="3">
    <source>
        <dbReference type="Proteomes" id="UP001202117"/>
    </source>
</evidence>
<name>A0ABS9RSL6_9GAMM</name>
<evidence type="ECO:0000259" key="1">
    <source>
        <dbReference type="Pfam" id="PF06094"/>
    </source>
</evidence>
<organism evidence="2 3">
    <name type="scientific">Halomonas flagellata</name>
    <dbReference type="NCBI Taxonomy" id="2920385"/>
    <lineage>
        <taxon>Bacteria</taxon>
        <taxon>Pseudomonadati</taxon>
        <taxon>Pseudomonadota</taxon>
        <taxon>Gammaproteobacteria</taxon>
        <taxon>Oceanospirillales</taxon>
        <taxon>Halomonadaceae</taxon>
        <taxon>Halomonas</taxon>
    </lineage>
</organism>
<dbReference type="EMBL" id="JAKVPY010000006">
    <property type="protein sequence ID" value="MCH4562830.1"/>
    <property type="molecule type" value="Genomic_DNA"/>
</dbReference>
<evidence type="ECO:0000313" key="2">
    <source>
        <dbReference type="EMBL" id="MCH4562830.1"/>
    </source>
</evidence>